<dbReference type="EMBL" id="JBHULC010000027">
    <property type="protein sequence ID" value="MFD2523206.1"/>
    <property type="molecule type" value="Genomic_DNA"/>
</dbReference>
<feature type="transmembrane region" description="Helical" evidence="1">
    <location>
        <begin position="75"/>
        <end position="94"/>
    </location>
</feature>
<evidence type="ECO:0008006" key="4">
    <source>
        <dbReference type="Google" id="ProtNLM"/>
    </source>
</evidence>
<accession>A0ABW5JEH6</accession>
<feature type="transmembrane region" description="Helical" evidence="1">
    <location>
        <begin position="179"/>
        <end position="198"/>
    </location>
</feature>
<dbReference type="Proteomes" id="UP001597510">
    <property type="component" value="Unassembled WGS sequence"/>
</dbReference>
<gene>
    <name evidence="2" type="ORF">ACFSR2_20070</name>
</gene>
<keyword evidence="1" id="KW-0812">Transmembrane</keyword>
<keyword evidence="1" id="KW-1133">Transmembrane helix</keyword>
<proteinExistence type="predicted"/>
<feature type="transmembrane region" description="Helical" evidence="1">
    <location>
        <begin position="7"/>
        <end position="24"/>
    </location>
</feature>
<evidence type="ECO:0000313" key="2">
    <source>
        <dbReference type="EMBL" id="MFD2523206.1"/>
    </source>
</evidence>
<reference evidence="3" key="1">
    <citation type="journal article" date="2019" name="Int. J. Syst. Evol. Microbiol.">
        <title>The Global Catalogue of Microorganisms (GCM) 10K type strain sequencing project: providing services to taxonomists for standard genome sequencing and annotation.</title>
        <authorList>
            <consortium name="The Broad Institute Genomics Platform"/>
            <consortium name="The Broad Institute Genome Sequencing Center for Infectious Disease"/>
            <person name="Wu L."/>
            <person name="Ma J."/>
        </authorList>
    </citation>
    <scope>NUCLEOTIDE SEQUENCE [LARGE SCALE GENOMIC DNA]</scope>
    <source>
        <strain evidence="3">KCTC 52344</strain>
    </source>
</reference>
<feature type="transmembrane region" description="Helical" evidence="1">
    <location>
        <begin position="219"/>
        <end position="239"/>
    </location>
</feature>
<dbReference type="RefSeq" id="WP_340239231.1">
    <property type="nucleotide sequence ID" value="NZ_JBBEWC010000012.1"/>
</dbReference>
<name>A0ABW5JEH6_9BACT</name>
<feature type="transmembrane region" description="Helical" evidence="1">
    <location>
        <begin position="124"/>
        <end position="146"/>
    </location>
</feature>
<comment type="caution">
    <text evidence="2">The sequence shown here is derived from an EMBL/GenBank/DDBJ whole genome shotgun (WGS) entry which is preliminary data.</text>
</comment>
<evidence type="ECO:0000313" key="3">
    <source>
        <dbReference type="Proteomes" id="UP001597510"/>
    </source>
</evidence>
<protein>
    <recommendedName>
        <fullName evidence="4">DoxX family protein</fullName>
    </recommendedName>
</protein>
<evidence type="ECO:0000256" key="1">
    <source>
        <dbReference type="SAM" id="Phobius"/>
    </source>
</evidence>
<keyword evidence="3" id="KW-1185">Reference proteome</keyword>
<sequence>MKSNRSYFLKFFEVFFMLLVIIGLTQYFDFFTNLLGQVVTNAKLIWIVCGVLLALSAGLAFIWHKFIKKTDLHQWFQPIITYYVAHQITIYGAAKILKTQFQVPNYIWESPIGELHGFWLTWSYFGYSPSFAFLLGAIQVGGAILLIFRKTRLLATFILLPIMINIDFIDYFYQISPMAFYNSLHYTFILIFIMFLDVDKLVDAFLSYKEYFYFNKKTLIYTLVRIVIIGGGFLHIYLLKKKYEAKSALIGVWKVDQLTMRNQTIVPSVATADSVWSKVYFEEHYGVLFKYNPDKFNKKKDLFGQYTVDEPKHMAQIKLENADIMNLHYQIQDSTMVMRGVYKKDSLLMRLKRLK</sequence>
<feature type="transmembrane region" description="Helical" evidence="1">
    <location>
        <begin position="44"/>
        <end position="63"/>
    </location>
</feature>
<organism evidence="2 3">
    <name type="scientific">Emticicia soli</name>
    <dbReference type="NCBI Taxonomy" id="2027878"/>
    <lineage>
        <taxon>Bacteria</taxon>
        <taxon>Pseudomonadati</taxon>
        <taxon>Bacteroidota</taxon>
        <taxon>Cytophagia</taxon>
        <taxon>Cytophagales</taxon>
        <taxon>Leadbetterellaceae</taxon>
        <taxon>Emticicia</taxon>
    </lineage>
</organism>
<keyword evidence="1" id="KW-0472">Membrane</keyword>